<protein>
    <submittedName>
        <fullName evidence="2">Uncharacterized protein</fullName>
    </submittedName>
</protein>
<feature type="transmembrane region" description="Helical" evidence="1">
    <location>
        <begin position="46"/>
        <end position="64"/>
    </location>
</feature>
<evidence type="ECO:0000256" key="1">
    <source>
        <dbReference type="SAM" id="Phobius"/>
    </source>
</evidence>
<accession>A0A6B0Y1H6</accession>
<name>A0A6B0Y1H6_9RHOB</name>
<reference evidence="2" key="1">
    <citation type="submission" date="2019-09" db="EMBL/GenBank/DDBJ databases">
        <title>Characterisation of the sponge microbiome using genome-centric metagenomics.</title>
        <authorList>
            <person name="Engelberts J.P."/>
            <person name="Robbins S.J."/>
            <person name="De Goeij J.M."/>
            <person name="Aranda M."/>
            <person name="Bell S.C."/>
            <person name="Webster N.S."/>
        </authorList>
    </citation>
    <scope>NUCLEOTIDE SEQUENCE</scope>
    <source>
        <strain evidence="2">SB0664_bin_43</strain>
    </source>
</reference>
<evidence type="ECO:0000313" key="2">
    <source>
        <dbReference type="EMBL" id="MXY32876.1"/>
    </source>
</evidence>
<keyword evidence="1" id="KW-1133">Transmembrane helix</keyword>
<sequence length="67" mass="7175">MTGAFDWQHWMELPLVIGTAAAAYTLVVVCWARWRGRETKDVVGSIVVATAVAGCAVWGVKAVVGGW</sequence>
<gene>
    <name evidence="2" type="ORF">F4Y60_02055</name>
</gene>
<feature type="transmembrane region" description="Helical" evidence="1">
    <location>
        <begin position="15"/>
        <end position="34"/>
    </location>
</feature>
<comment type="caution">
    <text evidence="2">The sequence shown here is derived from an EMBL/GenBank/DDBJ whole genome shotgun (WGS) entry which is preliminary data.</text>
</comment>
<keyword evidence="1" id="KW-0812">Transmembrane</keyword>
<dbReference type="EMBL" id="VXRY01000082">
    <property type="protein sequence ID" value="MXY32876.1"/>
    <property type="molecule type" value="Genomic_DNA"/>
</dbReference>
<organism evidence="2">
    <name type="scientific">Boseongicola sp. SB0664_bin_43</name>
    <dbReference type="NCBI Taxonomy" id="2604844"/>
    <lineage>
        <taxon>Bacteria</taxon>
        <taxon>Pseudomonadati</taxon>
        <taxon>Pseudomonadota</taxon>
        <taxon>Alphaproteobacteria</taxon>
        <taxon>Rhodobacterales</taxon>
        <taxon>Paracoccaceae</taxon>
        <taxon>Boseongicola</taxon>
    </lineage>
</organism>
<dbReference type="AlphaFoldDB" id="A0A6B0Y1H6"/>
<keyword evidence="1" id="KW-0472">Membrane</keyword>
<proteinExistence type="predicted"/>